<gene>
    <name evidence="12" type="primary">recN</name>
    <name evidence="12" type="ORF">E5986_09870</name>
</gene>
<dbReference type="Pfam" id="PF02463">
    <property type="entry name" value="SMC_N"/>
    <property type="match status" value="1"/>
</dbReference>
<evidence type="ECO:0000256" key="6">
    <source>
        <dbReference type="ARBA" id="ARBA00022840"/>
    </source>
</evidence>
<name>A0A4S4FZG3_9ACTN</name>
<evidence type="ECO:0000256" key="5">
    <source>
        <dbReference type="ARBA" id="ARBA00022763"/>
    </source>
</evidence>
<keyword evidence="7 9" id="KW-0234">DNA repair</keyword>
<dbReference type="EMBL" id="SSTJ01000015">
    <property type="protein sequence ID" value="THG36519.1"/>
    <property type="molecule type" value="Genomic_DNA"/>
</dbReference>
<organism evidence="12 13">
    <name type="scientific">Adlercreutzia caecimuris</name>
    <dbReference type="NCBI Taxonomy" id="671266"/>
    <lineage>
        <taxon>Bacteria</taxon>
        <taxon>Bacillati</taxon>
        <taxon>Actinomycetota</taxon>
        <taxon>Coriobacteriia</taxon>
        <taxon>Eggerthellales</taxon>
        <taxon>Eggerthellaceae</taxon>
        <taxon>Adlercreutzia</taxon>
    </lineage>
</organism>
<evidence type="ECO:0000256" key="2">
    <source>
        <dbReference type="ARBA" id="ARBA00009441"/>
    </source>
</evidence>
<evidence type="ECO:0000313" key="12">
    <source>
        <dbReference type="EMBL" id="THG36519.1"/>
    </source>
</evidence>
<evidence type="ECO:0000313" key="13">
    <source>
        <dbReference type="Proteomes" id="UP000308978"/>
    </source>
</evidence>
<sequence>MIDEIRVRDLALIKEAALAPSPRLTVISGETGAGKTALISACKLIIGARADSSLVRQGSGAAEVSGRLFASPAAAGTGEGPDGDDEVVVCRKVGADGRSRATLNGAMASATELARTIGPLIELCGQHEFQTLLKPAGHGRILDTWSCEAGDAAAAYRMAFERHAEAAAALEAVRARASASHTQLDEARFTLQHIEGVNPGPGEYEEVREYLSRAEHAETLARNSHGAAAALSDEGGALDALNSAIALLDEAARVDEELAPYAASLRETCFVVEDVARDMAGYCDNIDFDSASLAHAQERMGALQGLMRSFGPSMNEVFARWEEASALVSLVDDADEQIQAAEEKLAEAEEGLQAAARAYADARRSAAPAFAKAVSAVMARLDMGSAELICTVEALDRDQWSRSGPDAVTFEFRPGKSMQPRPLARIASGGEIGRVMLAVKVVLGAKDGTETLVFDEVDAGVGGSTANALAGVLAEVAESHQVIVITHLAQVAVMADAHYTVEKTGGDAPETLLREVSGEERVREVARLLSGSATETSLAHAREMLAAAQDRKAASV</sequence>
<feature type="coiled-coil region" evidence="10">
    <location>
        <begin position="324"/>
        <end position="365"/>
    </location>
</feature>
<comment type="similarity">
    <text evidence="2 9">Belongs to the RecN family.</text>
</comment>
<dbReference type="GO" id="GO:0006281">
    <property type="term" value="P:DNA repair"/>
    <property type="evidence" value="ECO:0007669"/>
    <property type="project" value="UniProtKB-KW"/>
</dbReference>
<keyword evidence="5 9" id="KW-0227">DNA damage</keyword>
<dbReference type="PIRSF" id="PIRSF003128">
    <property type="entry name" value="RecN"/>
    <property type="match status" value="1"/>
</dbReference>
<dbReference type="Gene3D" id="3.40.50.300">
    <property type="entry name" value="P-loop containing nucleotide triphosphate hydrolases"/>
    <property type="match status" value="2"/>
</dbReference>
<dbReference type="InterPro" id="IPR004604">
    <property type="entry name" value="DNA_recomb/repair_RecN"/>
</dbReference>
<keyword evidence="10" id="KW-0175">Coiled coil</keyword>
<keyword evidence="4" id="KW-0547">Nucleotide-binding</keyword>
<dbReference type="Proteomes" id="UP000308978">
    <property type="component" value="Unassembled WGS sequence"/>
</dbReference>
<dbReference type="InterPro" id="IPR003395">
    <property type="entry name" value="RecF/RecN/SMC_N"/>
</dbReference>
<reference evidence="12 13" key="1">
    <citation type="submission" date="2019-04" db="EMBL/GenBank/DDBJ databases">
        <title>Microbes associate with the intestines of laboratory mice.</title>
        <authorList>
            <person name="Navarre W."/>
            <person name="Wong E."/>
            <person name="Huang K.C."/>
            <person name="Tropini C."/>
            <person name="Ng K."/>
            <person name="Yu B."/>
        </authorList>
    </citation>
    <scope>NUCLEOTIDE SEQUENCE [LARGE SCALE GENOMIC DNA]</scope>
    <source>
        <strain evidence="12 13">NM80_B27</strain>
    </source>
</reference>
<dbReference type="NCBIfam" id="TIGR00634">
    <property type="entry name" value="recN"/>
    <property type="match status" value="1"/>
</dbReference>
<protein>
    <recommendedName>
        <fullName evidence="3 9">DNA repair protein RecN</fullName>
    </recommendedName>
    <alternativeName>
        <fullName evidence="8 9">Recombination protein N</fullName>
    </alternativeName>
</protein>
<dbReference type="InterPro" id="IPR027417">
    <property type="entry name" value="P-loop_NTPase"/>
</dbReference>
<dbReference type="GO" id="GO:0009432">
    <property type="term" value="P:SOS response"/>
    <property type="evidence" value="ECO:0007669"/>
    <property type="project" value="TreeGrafter"/>
</dbReference>
<evidence type="ECO:0000259" key="11">
    <source>
        <dbReference type="Pfam" id="PF02463"/>
    </source>
</evidence>
<evidence type="ECO:0000256" key="7">
    <source>
        <dbReference type="ARBA" id="ARBA00023204"/>
    </source>
</evidence>
<keyword evidence="6" id="KW-0067">ATP-binding</keyword>
<evidence type="ECO:0000256" key="1">
    <source>
        <dbReference type="ARBA" id="ARBA00003618"/>
    </source>
</evidence>
<evidence type="ECO:0000256" key="9">
    <source>
        <dbReference type="PIRNR" id="PIRNR003128"/>
    </source>
</evidence>
<evidence type="ECO:0000256" key="4">
    <source>
        <dbReference type="ARBA" id="ARBA00022741"/>
    </source>
</evidence>
<evidence type="ECO:0000256" key="8">
    <source>
        <dbReference type="ARBA" id="ARBA00033408"/>
    </source>
</evidence>
<dbReference type="PANTHER" id="PTHR11059">
    <property type="entry name" value="DNA REPAIR PROTEIN RECN"/>
    <property type="match status" value="1"/>
</dbReference>
<dbReference type="CDD" id="cd03241">
    <property type="entry name" value="ABC_RecN"/>
    <property type="match status" value="1"/>
</dbReference>
<dbReference type="GO" id="GO:0005524">
    <property type="term" value="F:ATP binding"/>
    <property type="evidence" value="ECO:0007669"/>
    <property type="project" value="UniProtKB-KW"/>
</dbReference>
<dbReference type="PANTHER" id="PTHR11059:SF0">
    <property type="entry name" value="DNA REPAIR PROTEIN RECN"/>
    <property type="match status" value="1"/>
</dbReference>
<comment type="caution">
    <text evidence="12">The sequence shown here is derived from an EMBL/GenBank/DDBJ whole genome shotgun (WGS) entry which is preliminary data.</text>
</comment>
<proteinExistence type="inferred from homology"/>
<evidence type="ECO:0000256" key="3">
    <source>
        <dbReference type="ARBA" id="ARBA00021315"/>
    </source>
</evidence>
<dbReference type="AlphaFoldDB" id="A0A4S4FZG3"/>
<comment type="function">
    <text evidence="1 9">May be involved in recombinational repair of damaged DNA.</text>
</comment>
<accession>A0A4S4FZG3</accession>
<dbReference type="GO" id="GO:0043590">
    <property type="term" value="C:bacterial nucleoid"/>
    <property type="evidence" value="ECO:0007669"/>
    <property type="project" value="TreeGrafter"/>
</dbReference>
<feature type="domain" description="RecF/RecN/SMC N-terminal" evidence="11">
    <location>
        <begin position="2"/>
        <end position="503"/>
    </location>
</feature>
<dbReference type="GeneID" id="82189778"/>
<evidence type="ECO:0000256" key="10">
    <source>
        <dbReference type="SAM" id="Coils"/>
    </source>
</evidence>
<dbReference type="RefSeq" id="WP_016308359.1">
    <property type="nucleotide sequence ID" value="NZ_CAJTBT010000009.1"/>
</dbReference>
<dbReference type="GO" id="GO:0006310">
    <property type="term" value="P:DNA recombination"/>
    <property type="evidence" value="ECO:0007669"/>
    <property type="project" value="InterPro"/>
</dbReference>
<dbReference type="SUPFAM" id="SSF52540">
    <property type="entry name" value="P-loop containing nucleoside triphosphate hydrolases"/>
    <property type="match status" value="1"/>
</dbReference>